<dbReference type="Pfam" id="PF00015">
    <property type="entry name" value="MCPsignal"/>
    <property type="match status" value="1"/>
</dbReference>
<keyword evidence="1 2" id="KW-0807">Transducer</keyword>
<dbReference type="SUPFAM" id="SSF58104">
    <property type="entry name" value="Methyl-accepting chemotaxis protein (MCP) signaling domain"/>
    <property type="match status" value="1"/>
</dbReference>
<dbReference type="GO" id="GO:0016020">
    <property type="term" value="C:membrane"/>
    <property type="evidence" value="ECO:0007669"/>
    <property type="project" value="InterPro"/>
</dbReference>
<evidence type="ECO:0000313" key="5">
    <source>
        <dbReference type="Proteomes" id="UP000273083"/>
    </source>
</evidence>
<evidence type="ECO:0000256" key="1">
    <source>
        <dbReference type="ARBA" id="ARBA00023224"/>
    </source>
</evidence>
<dbReference type="GO" id="GO:0007165">
    <property type="term" value="P:signal transduction"/>
    <property type="evidence" value="ECO:0007669"/>
    <property type="project" value="UniProtKB-KW"/>
</dbReference>
<dbReference type="SMART" id="SM00283">
    <property type="entry name" value="MA"/>
    <property type="match status" value="1"/>
</dbReference>
<comment type="caution">
    <text evidence="4">The sequence shown here is derived from an EMBL/GenBank/DDBJ whole genome shotgun (WGS) entry which is preliminary data.</text>
</comment>
<dbReference type="RefSeq" id="WP_243115365.1">
    <property type="nucleotide sequence ID" value="NZ_RJVG01000008.1"/>
</dbReference>
<dbReference type="AlphaFoldDB" id="A0A3N1XMY9"/>
<dbReference type="Proteomes" id="UP000273083">
    <property type="component" value="Unassembled WGS sequence"/>
</dbReference>
<organism evidence="4 5">
    <name type="scientific">Mobilisporobacter senegalensis</name>
    <dbReference type="NCBI Taxonomy" id="1329262"/>
    <lineage>
        <taxon>Bacteria</taxon>
        <taxon>Bacillati</taxon>
        <taxon>Bacillota</taxon>
        <taxon>Clostridia</taxon>
        <taxon>Lachnospirales</taxon>
        <taxon>Lachnospiraceae</taxon>
        <taxon>Mobilisporobacter</taxon>
    </lineage>
</organism>
<accession>A0A3N1XMY9</accession>
<dbReference type="InterPro" id="IPR004089">
    <property type="entry name" value="MCPsignal_dom"/>
</dbReference>
<sequence length="260" mass="28526">MDEYVVDHDDEREKIQTEDNLIKISREMIAVAKEQGEFARNAKGVIEQLDESQLKVEKNAFDAINSSDTALNLVKEGKKNIEILTAKIEILNKVASSVTDNIRQMEQLTAMISGFANIIAGISNKTNMLSLNASIEAARAGEQGKGFAVVAGEVRNLAEQSAKSSKEIAETVASVHAFSTNMGKDIEQLFNIMKEQDSVTKEMEDVFNQILEASLKSNDVSRNMEHEIAFQRDVTDNVKNAVISIAEIAAKAEGYSGKLV</sequence>
<evidence type="ECO:0000259" key="3">
    <source>
        <dbReference type="PROSITE" id="PS50111"/>
    </source>
</evidence>
<keyword evidence="5" id="KW-1185">Reference proteome</keyword>
<protein>
    <submittedName>
        <fullName evidence="4">Methyl-accepting chemotaxis protein (MCP) signaling protein</fullName>
    </submittedName>
</protein>
<dbReference type="Gene3D" id="1.10.287.950">
    <property type="entry name" value="Methyl-accepting chemotaxis protein"/>
    <property type="match status" value="1"/>
</dbReference>
<feature type="domain" description="Methyl-accepting transducer" evidence="3">
    <location>
        <begin position="32"/>
        <end position="246"/>
    </location>
</feature>
<dbReference type="PANTHER" id="PTHR32089">
    <property type="entry name" value="METHYL-ACCEPTING CHEMOTAXIS PROTEIN MCPB"/>
    <property type="match status" value="1"/>
</dbReference>
<dbReference type="PANTHER" id="PTHR32089:SF112">
    <property type="entry name" value="LYSOZYME-LIKE PROTEIN-RELATED"/>
    <property type="match status" value="1"/>
</dbReference>
<gene>
    <name evidence="4" type="ORF">EDD66_108165</name>
</gene>
<dbReference type="PROSITE" id="PS50111">
    <property type="entry name" value="CHEMOTAXIS_TRANSDUC_2"/>
    <property type="match status" value="1"/>
</dbReference>
<proteinExistence type="predicted"/>
<dbReference type="EMBL" id="RJVG01000008">
    <property type="protein sequence ID" value="ROR26442.1"/>
    <property type="molecule type" value="Genomic_DNA"/>
</dbReference>
<evidence type="ECO:0000256" key="2">
    <source>
        <dbReference type="PROSITE-ProRule" id="PRU00284"/>
    </source>
</evidence>
<name>A0A3N1XMY9_9FIRM</name>
<evidence type="ECO:0000313" key="4">
    <source>
        <dbReference type="EMBL" id="ROR26442.1"/>
    </source>
</evidence>
<reference evidence="4 5" key="1">
    <citation type="submission" date="2018-11" db="EMBL/GenBank/DDBJ databases">
        <title>Genomic Encyclopedia of Type Strains, Phase IV (KMG-IV): sequencing the most valuable type-strain genomes for metagenomic binning, comparative biology and taxonomic classification.</title>
        <authorList>
            <person name="Goeker M."/>
        </authorList>
    </citation>
    <scope>NUCLEOTIDE SEQUENCE [LARGE SCALE GENOMIC DNA]</scope>
    <source>
        <strain evidence="4 5">DSM 26537</strain>
    </source>
</reference>